<dbReference type="RefSeq" id="WP_194452424.1">
    <property type="nucleotide sequence ID" value="NZ_CP063849.1"/>
</dbReference>
<dbReference type="KEGG" id="pfer:IRI77_12715"/>
<keyword evidence="5" id="KW-0963">Cytoplasm</keyword>
<evidence type="ECO:0000256" key="2">
    <source>
        <dbReference type="ARBA" id="ARBA00022727"/>
    </source>
</evidence>
<keyword evidence="2 5" id="KW-0545">Nucleotide biosynthesis</keyword>
<evidence type="ECO:0000256" key="4">
    <source>
        <dbReference type="ARBA" id="ARBA00022777"/>
    </source>
</evidence>
<comment type="domain">
    <text evidence="5">Consists of three domains, a large central CORE domain and two small peripheral domains, NMPbind and LID, which undergo movements during catalysis. The LID domain closes over the site of phosphoryl transfer upon ATP binding. Assembling and dissambling the active center during each catalytic cycle provides an effective means to prevent ATP hydrolysis.</text>
</comment>
<dbReference type="HAMAP" id="MF_00235">
    <property type="entry name" value="Adenylate_kinase_Adk"/>
    <property type="match status" value="1"/>
</dbReference>
<feature type="binding site" evidence="5">
    <location>
        <position position="158"/>
    </location>
    <ligand>
        <name>ATP</name>
        <dbReference type="ChEBI" id="CHEBI:30616"/>
    </ligand>
</feature>
<reference evidence="9 10" key="1">
    <citation type="submission" date="2020-10" db="EMBL/GenBank/DDBJ databases">
        <title>Complete genome sequence of Paludibaculum fermentans P105T, a facultatively anaerobic acidobacterium capable of dissimilatory Fe(III) reduction.</title>
        <authorList>
            <person name="Dedysh S.N."/>
            <person name="Beletsky A.V."/>
            <person name="Kulichevskaya I.S."/>
            <person name="Mardanov A.V."/>
            <person name="Ravin N.V."/>
        </authorList>
    </citation>
    <scope>NUCLEOTIDE SEQUENCE [LARGE SCALE GENOMIC DNA]</scope>
    <source>
        <strain evidence="9 10">P105</strain>
    </source>
</reference>
<dbReference type="Pfam" id="PF00406">
    <property type="entry name" value="ADK"/>
    <property type="match status" value="1"/>
</dbReference>
<dbReference type="GO" id="GO:0044209">
    <property type="term" value="P:AMP salvage"/>
    <property type="evidence" value="ECO:0007669"/>
    <property type="project" value="UniProtKB-UniRule"/>
</dbReference>
<name>A0A7S7NVV8_PALFE</name>
<comment type="subunit">
    <text evidence="5 7">Monomer.</text>
</comment>
<keyword evidence="3 5" id="KW-0547">Nucleotide-binding</keyword>
<keyword evidence="4 5" id="KW-0418">Kinase</keyword>
<dbReference type="PANTHER" id="PTHR23359">
    <property type="entry name" value="NUCLEOTIDE KINASE"/>
    <property type="match status" value="1"/>
</dbReference>
<dbReference type="GO" id="GO:0005737">
    <property type="term" value="C:cytoplasm"/>
    <property type="evidence" value="ECO:0007669"/>
    <property type="project" value="UniProtKB-SubCell"/>
</dbReference>
<feature type="binding site" evidence="5">
    <location>
        <begin position="88"/>
        <end position="90"/>
    </location>
    <ligand>
        <name>AMP</name>
        <dbReference type="ChEBI" id="CHEBI:456215"/>
    </ligand>
</feature>
<dbReference type="CDD" id="cd01428">
    <property type="entry name" value="ADK"/>
    <property type="match status" value="1"/>
</dbReference>
<keyword evidence="5 7" id="KW-0067">ATP-binding</keyword>
<dbReference type="InterPro" id="IPR000850">
    <property type="entry name" value="Adenylat/UMP-CMP_kin"/>
</dbReference>
<dbReference type="InterPro" id="IPR027417">
    <property type="entry name" value="P-loop_NTPase"/>
</dbReference>
<sequence length="228" mass="24679">MLRLSVGCLLAVIAGLILPAAEGAPAPLGLGQVVILVGPPGSGKSVQARNLGRKYKVPVISVAELAQQAMRGQGPVPGSKARVANSGELLSDEAAIELISARAGQADTAKGFILDGYPNSEAQAKFLDSFLNTRALQPPKVVVLEVSEEIVRARMLKRKSVDDTPGNIDRRLADYHREESFLNSWYTPRNTLRVDGTKPPKQVFVEIEEGLVKVFDRKEFKDREAAPR</sequence>
<protein>
    <recommendedName>
        <fullName evidence="5 7">Adenylate kinase</fullName>
        <shortName evidence="5">AK</shortName>
        <ecNumber evidence="5 7">2.7.4.3</ecNumber>
    </recommendedName>
    <alternativeName>
        <fullName evidence="5">ATP-AMP transphosphorylase</fullName>
    </alternativeName>
    <alternativeName>
        <fullName evidence="5">ATP:AMP phosphotransferase</fullName>
    </alternativeName>
    <alternativeName>
        <fullName evidence="5">Adenylate monophosphate kinase</fullName>
    </alternativeName>
</protein>
<feature type="binding site" evidence="5">
    <location>
        <position position="198"/>
    </location>
    <ligand>
        <name>ATP</name>
        <dbReference type="ChEBI" id="CHEBI:30616"/>
    </ligand>
</feature>
<dbReference type="Proteomes" id="UP000593892">
    <property type="component" value="Chromosome"/>
</dbReference>
<keyword evidence="1 5" id="KW-0808">Transferase</keyword>
<comment type="catalytic activity">
    <reaction evidence="5 7">
        <text>AMP + ATP = 2 ADP</text>
        <dbReference type="Rhea" id="RHEA:12973"/>
        <dbReference type="ChEBI" id="CHEBI:30616"/>
        <dbReference type="ChEBI" id="CHEBI:456215"/>
        <dbReference type="ChEBI" id="CHEBI:456216"/>
        <dbReference type="EC" id="2.7.4.3"/>
    </reaction>
</comment>
<dbReference type="GO" id="GO:0005524">
    <property type="term" value="F:ATP binding"/>
    <property type="evidence" value="ECO:0007669"/>
    <property type="project" value="UniProtKB-UniRule"/>
</dbReference>
<keyword evidence="8" id="KW-0732">Signal</keyword>
<dbReference type="GO" id="GO:0004017">
    <property type="term" value="F:AMP kinase activity"/>
    <property type="evidence" value="ECO:0007669"/>
    <property type="project" value="UniProtKB-UniRule"/>
</dbReference>
<dbReference type="EC" id="2.7.4.3" evidence="5 7"/>
<evidence type="ECO:0000313" key="9">
    <source>
        <dbReference type="EMBL" id="QOY90767.1"/>
    </source>
</evidence>
<dbReference type="UniPathway" id="UPA00588">
    <property type="reaction ID" value="UER00649"/>
</dbReference>
<dbReference type="SUPFAM" id="SSF52540">
    <property type="entry name" value="P-loop containing nucleoside triphosphate hydrolases"/>
    <property type="match status" value="1"/>
</dbReference>
<organism evidence="9 10">
    <name type="scientific">Paludibaculum fermentans</name>
    <dbReference type="NCBI Taxonomy" id="1473598"/>
    <lineage>
        <taxon>Bacteria</taxon>
        <taxon>Pseudomonadati</taxon>
        <taxon>Acidobacteriota</taxon>
        <taxon>Terriglobia</taxon>
        <taxon>Bryobacterales</taxon>
        <taxon>Bryobacteraceae</taxon>
        <taxon>Paludibaculum</taxon>
    </lineage>
</organism>
<evidence type="ECO:0000313" key="10">
    <source>
        <dbReference type="Proteomes" id="UP000593892"/>
    </source>
</evidence>
<dbReference type="Gene3D" id="3.40.50.300">
    <property type="entry name" value="P-loop containing nucleotide triphosphate hydrolases"/>
    <property type="match status" value="1"/>
</dbReference>
<evidence type="ECO:0000256" key="5">
    <source>
        <dbReference type="HAMAP-Rule" id="MF_00235"/>
    </source>
</evidence>
<gene>
    <name evidence="5" type="primary">adk</name>
    <name evidence="9" type="ORF">IRI77_12715</name>
</gene>
<evidence type="ECO:0000256" key="7">
    <source>
        <dbReference type="RuleBase" id="RU003331"/>
    </source>
</evidence>
<dbReference type="PRINTS" id="PR00094">
    <property type="entry name" value="ADENYLTKNASE"/>
</dbReference>
<evidence type="ECO:0000256" key="6">
    <source>
        <dbReference type="RuleBase" id="RU003330"/>
    </source>
</evidence>
<feature type="region of interest" description="NMP" evidence="5">
    <location>
        <begin position="61"/>
        <end position="90"/>
    </location>
</feature>
<comment type="subcellular location">
    <subcellularLocation>
        <location evidence="5 7">Cytoplasm</location>
    </subcellularLocation>
</comment>
<comment type="similarity">
    <text evidence="5 6">Belongs to the adenylate kinase family.</text>
</comment>
<feature type="binding site" evidence="5">
    <location>
        <position position="123"/>
    </location>
    <ligand>
        <name>AMP</name>
        <dbReference type="ChEBI" id="CHEBI:456215"/>
    </ligand>
</feature>
<accession>A0A7S7NVV8</accession>
<comment type="function">
    <text evidence="5">Catalyzes the reversible transfer of the terminal phosphate group between ATP and AMP. Plays an important role in cellular energy homeostasis and in adenine nucleotide metabolism.</text>
</comment>
<evidence type="ECO:0000256" key="3">
    <source>
        <dbReference type="ARBA" id="ARBA00022741"/>
    </source>
</evidence>
<feature type="signal peptide" evidence="8">
    <location>
        <begin position="1"/>
        <end position="23"/>
    </location>
</feature>
<evidence type="ECO:0000256" key="1">
    <source>
        <dbReference type="ARBA" id="ARBA00022679"/>
    </source>
</evidence>
<feature type="chain" id="PRO_5032399957" description="Adenylate kinase" evidence="8">
    <location>
        <begin position="24"/>
        <end position="228"/>
    </location>
</feature>
<dbReference type="AlphaFoldDB" id="A0A7S7NVV8"/>
<proteinExistence type="inferred from homology"/>
<feature type="binding site" evidence="5">
    <location>
        <position position="171"/>
    </location>
    <ligand>
        <name>AMP</name>
        <dbReference type="ChEBI" id="CHEBI:456215"/>
    </ligand>
</feature>
<comment type="caution">
    <text evidence="5">Lacks conserved residue(s) required for the propagation of feature annotation.</text>
</comment>
<evidence type="ECO:0000256" key="8">
    <source>
        <dbReference type="SAM" id="SignalP"/>
    </source>
</evidence>
<dbReference type="EMBL" id="CP063849">
    <property type="protein sequence ID" value="QOY90767.1"/>
    <property type="molecule type" value="Genomic_DNA"/>
</dbReference>
<comment type="pathway">
    <text evidence="5">Purine metabolism; AMP biosynthesis via salvage pathway; AMP from ADP: step 1/1.</text>
</comment>
<keyword evidence="10" id="KW-1185">Reference proteome</keyword>